<dbReference type="RefSeq" id="WP_149097178.1">
    <property type="nucleotide sequence ID" value="NZ_BMMG01000001.1"/>
</dbReference>
<evidence type="ECO:0000256" key="2">
    <source>
        <dbReference type="ARBA" id="ARBA00023315"/>
    </source>
</evidence>
<dbReference type="Gene3D" id="3.40.630.30">
    <property type="match status" value="2"/>
</dbReference>
<dbReference type="SUPFAM" id="SSF55729">
    <property type="entry name" value="Acyl-CoA N-acyltransferases (Nat)"/>
    <property type="match status" value="2"/>
</dbReference>
<evidence type="ECO:0000259" key="3">
    <source>
        <dbReference type="PROSITE" id="PS51186"/>
    </source>
</evidence>
<evidence type="ECO:0000256" key="1">
    <source>
        <dbReference type="ARBA" id="ARBA00022679"/>
    </source>
</evidence>
<dbReference type="CDD" id="cd04301">
    <property type="entry name" value="NAT_SF"/>
    <property type="match status" value="1"/>
</dbReference>
<dbReference type="Proteomes" id="UP001570846">
    <property type="component" value="Unassembled WGS sequence"/>
</dbReference>
<dbReference type="PROSITE" id="PS51186">
    <property type="entry name" value="GNAT"/>
    <property type="match status" value="2"/>
</dbReference>
<evidence type="ECO:0000313" key="7">
    <source>
        <dbReference type="Proteomes" id="UP001570846"/>
    </source>
</evidence>
<keyword evidence="1 4" id="KW-0808">Transferase</keyword>
<dbReference type="OrthoDB" id="4228396at2"/>
<evidence type="ECO:0000313" key="5">
    <source>
        <dbReference type="EMBL" id="MFA1772798.1"/>
    </source>
</evidence>
<dbReference type="EC" id="2.3.1.-" evidence="5"/>
<evidence type="ECO:0000313" key="4">
    <source>
        <dbReference type="EMBL" id="KAA6437556.1"/>
    </source>
</evidence>
<dbReference type="InterPro" id="IPR000182">
    <property type="entry name" value="GNAT_dom"/>
</dbReference>
<reference evidence="4 6" key="1">
    <citation type="submission" date="2019-07" db="EMBL/GenBank/DDBJ databases">
        <authorList>
            <person name="Qu J.-H."/>
        </authorList>
    </citation>
    <scope>NUCLEOTIDE SEQUENCE [LARGE SCALE GENOMIC DNA]</scope>
    <source>
        <strain evidence="4 6">MDT1-10-3</strain>
    </source>
</reference>
<gene>
    <name evidence="5" type="ORF">ACD591_15970</name>
    <name evidence="4" type="ORF">FOE74_03370</name>
</gene>
<protein>
    <submittedName>
        <fullName evidence="4">GNAT family N-acetyltransferase</fullName>
        <ecNumber evidence="5">2.3.1.-</ecNumber>
    </submittedName>
</protein>
<dbReference type="EMBL" id="JBGOGF010000009">
    <property type="protein sequence ID" value="MFA1772798.1"/>
    <property type="molecule type" value="Genomic_DNA"/>
</dbReference>
<dbReference type="PANTHER" id="PTHR43420:SF44">
    <property type="entry name" value="ACETYLTRANSFERASE YPEA"/>
    <property type="match status" value="1"/>
</dbReference>
<name>A0A5M8QSC3_9BACT</name>
<reference evidence="5 7" key="3">
    <citation type="submission" date="2024-08" db="EMBL/GenBank/DDBJ databases">
        <authorList>
            <person name="Wei W."/>
        </authorList>
    </citation>
    <scope>NUCLEOTIDE SEQUENCE [LARGE SCALE GENOMIC DNA]</scope>
    <source>
        <strain evidence="5 7">XU2</strain>
    </source>
</reference>
<comment type="caution">
    <text evidence="4">The sequence shown here is derived from an EMBL/GenBank/DDBJ whole genome shotgun (WGS) entry which is preliminary data.</text>
</comment>
<dbReference type="PANTHER" id="PTHR43420">
    <property type="entry name" value="ACETYLTRANSFERASE"/>
    <property type="match status" value="1"/>
</dbReference>
<dbReference type="GO" id="GO:0016747">
    <property type="term" value="F:acyltransferase activity, transferring groups other than amino-acyl groups"/>
    <property type="evidence" value="ECO:0007669"/>
    <property type="project" value="InterPro"/>
</dbReference>
<dbReference type="InterPro" id="IPR016181">
    <property type="entry name" value="Acyl_CoA_acyltransferase"/>
</dbReference>
<dbReference type="Proteomes" id="UP000323866">
    <property type="component" value="Unassembled WGS sequence"/>
</dbReference>
<dbReference type="InterPro" id="IPR050680">
    <property type="entry name" value="YpeA/RimI_acetyltransf"/>
</dbReference>
<feature type="domain" description="N-acetyltransferase" evidence="3">
    <location>
        <begin position="1"/>
        <end position="155"/>
    </location>
</feature>
<dbReference type="Pfam" id="PF00583">
    <property type="entry name" value="Acetyltransf_1"/>
    <property type="match status" value="2"/>
</dbReference>
<keyword evidence="7" id="KW-1185">Reference proteome</keyword>
<evidence type="ECO:0000313" key="6">
    <source>
        <dbReference type="Proteomes" id="UP000323866"/>
    </source>
</evidence>
<dbReference type="EMBL" id="VKKZ01000010">
    <property type="protein sequence ID" value="KAA6437556.1"/>
    <property type="molecule type" value="Genomic_DNA"/>
</dbReference>
<reference evidence="4 6" key="2">
    <citation type="submission" date="2019-09" db="EMBL/GenBank/DDBJ databases">
        <title>A bacterium isolated from glacier soil.</title>
        <authorList>
            <person name="Liu Q."/>
        </authorList>
    </citation>
    <scope>NUCLEOTIDE SEQUENCE [LARGE SCALE GENOMIC DNA]</scope>
    <source>
        <strain evidence="4 6">MDT1-10-3</strain>
    </source>
</reference>
<proteinExistence type="predicted"/>
<accession>A0A5M8QSC3</accession>
<sequence>MTFAFAETAPLGQLCALFNAAFADYLLPMVLTEPIMELKLKRDGTNLALSPLAMEGPAPVGFIFTSLGEWKGKRTAYNGGTGVLPQARGHRLTEQMYHFCVPLLKQQGVTQCLLEVIQENTRALAVYKKLGFEVVRSLRCFRHPKADLQWHRHARPGQVSFQQVSVPNWALYKAFWEVEPSWQHHTAAIDRSAGYVHVVEAQAQGQCVGYGVIYGMTGALAQLAVAPAWRRKGIGQALVQELVNATTSPTISVINVDGRGESLLQFLQNRKAEEIPGQYEMVWAI</sequence>
<organism evidence="4 6">
    <name type="scientific">Rufibacter glacialis</name>
    <dbReference type="NCBI Taxonomy" id="1259555"/>
    <lineage>
        <taxon>Bacteria</taxon>
        <taxon>Pseudomonadati</taxon>
        <taxon>Bacteroidota</taxon>
        <taxon>Cytophagia</taxon>
        <taxon>Cytophagales</taxon>
        <taxon>Hymenobacteraceae</taxon>
        <taxon>Rufibacter</taxon>
    </lineage>
</organism>
<keyword evidence="2 5" id="KW-0012">Acyltransferase</keyword>
<dbReference type="AlphaFoldDB" id="A0A5M8QSC3"/>
<feature type="domain" description="N-acetyltransferase" evidence="3">
    <location>
        <begin position="159"/>
        <end position="285"/>
    </location>
</feature>